<dbReference type="PANTHER" id="PTHR11727:SF7">
    <property type="entry name" value="DIMETHYLADENOSINE TRANSFERASE-RELATED"/>
    <property type="match status" value="1"/>
</dbReference>
<evidence type="ECO:0000256" key="5">
    <source>
        <dbReference type="ARBA" id="ARBA00022691"/>
    </source>
</evidence>
<sequence>MSLKREIQQLLAKYNISPNKVLGQNFLIDEKVINSLLDTAKISKKDTVVEVGSGTGVITKKLARVAKRVLAVEKDPKLVELLKQEFSVYKNVEVINEDILKWEFPQNHNDNNKDGETGQISNVKGQLSGLKLVGAIPYYLTARLFRHFLQEMQNSPLLIAVIIPKAVAQRICAKPPNLNLLAVSVQIYGEPKIIKNVPRTCFWPQPKVDSAILIVSDIAKPKVDEEHFFEVLKAGFSSPRKKLITNLSKKLKQPRAQLENIFKKTNIDPSIRAESLTVEKWKELVLRIEHLTHSQ</sequence>
<feature type="binding site" evidence="7">
    <location>
        <position position="73"/>
    </location>
    <ligand>
        <name>S-adenosyl-L-methionine</name>
        <dbReference type="ChEBI" id="CHEBI:59789"/>
    </ligand>
</feature>
<dbReference type="EMBL" id="MHOJ01000003">
    <property type="protein sequence ID" value="OGZ63047.1"/>
    <property type="molecule type" value="Genomic_DNA"/>
</dbReference>
<dbReference type="PANTHER" id="PTHR11727">
    <property type="entry name" value="DIMETHYLADENOSINE TRANSFERASE"/>
    <property type="match status" value="1"/>
</dbReference>
<evidence type="ECO:0000259" key="8">
    <source>
        <dbReference type="SMART" id="SM00650"/>
    </source>
</evidence>
<organism evidence="9 10">
    <name type="scientific">Candidatus Spechtbacteria bacterium RIFCSPLOWO2_02_FULL_38_8</name>
    <dbReference type="NCBI Taxonomy" id="1802164"/>
    <lineage>
        <taxon>Bacteria</taxon>
        <taxon>Candidatus Spechtiibacteriota</taxon>
    </lineage>
</organism>
<comment type="similarity">
    <text evidence="7">Belongs to the class I-like SAM-binding methyltransferase superfamily. rRNA adenine N(6)-methyltransferase family.</text>
</comment>
<dbReference type="Gene3D" id="3.40.50.150">
    <property type="entry name" value="Vaccinia Virus protein VP39"/>
    <property type="match status" value="1"/>
</dbReference>
<accession>A0A1G2HKP0</accession>
<evidence type="ECO:0000313" key="9">
    <source>
        <dbReference type="EMBL" id="OGZ63047.1"/>
    </source>
</evidence>
<reference evidence="9 10" key="1">
    <citation type="journal article" date="2016" name="Nat. Commun.">
        <title>Thousands of microbial genomes shed light on interconnected biogeochemical processes in an aquifer system.</title>
        <authorList>
            <person name="Anantharaman K."/>
            <person name="Brown C.T."/>
            <person name="Hug L.A."/>
            <person name="Sharon I."/>
            <person name="Castelle C.J."/>
            <person name="Probst A.J."/>
            <person name="Thomas B.C."/>
            <person name="Singh A."/>
            <person name="Wilkins M.J."/>
            <person name="Karaoz U."/>
            <person name="Brodie E.L."/>
            <person name="Williams K.H."/>
            <person name="Hubbard S.S."/>
            <person name="Banfield J.F."/>
        </authorList>
    </citation>
    <scope>NUCLEOTIDE SEQUENCE [LARGE SCALE GENOMIC DNA]</scope>
</reference>
<name>A0A1G2HKP0_9BACT</name>
<evidence type="ECO:0000256" key="4">
    <source>
        <dbReference type="ARBA" id="ARBA00022679"/>
    </source>
</evidence>
<dbReference type="Proteomes" id="UP000178509">
    <property type="component" value="Unassembled WGS sequence"/>
</dbReference>
<dbReference type="GO" id="GO:0000179">
    <property type="term" value="F:rRNA (adenine-N6,N6-)-dimethyltransferase activity"/>
    <property type="evidence" value="ECO:0007669"/>
    <property type="project" value="UniProtKB-UniRule"/>
</dbReference>
<feature type="binding site" evidence="7">
    <location>
        <position position="135"/>
    </location>
    <ligand>
        <name>S-adenosyl-L-methionine</name>
        <dbReference type="ChEBI" id="CHEBI:59789"/>
    </ligand>
</feature>
<dbReference type="InterPro" id="IPR001737">
    <property type="entry name" value="KsgA/Erm"/>
</dbReference>
<dbReference type="NCBIfam" id="TIGR00755">
    <property type="entry name" value="ksgA"/>
    <property type="match status" value="1"/>
</dbReference>
<evidence type="ECO:0000256" key="2">
    <source>
        <dbReference type="ARBA" id="ARBA00022552"/>
    </source>
</evidence>
<dbReference type="AlphaFoldDB" id="A0A1G2HKP0"/>
<keyword evidence="5 7" id="KW-0949">S-adenosyl-L-methionine</keyword>
<keyword evidence="2" id="KW-0698">rRNA processing</keyword>
<evidence type="ECO:0000256" key="3">
    <source>
        <dbReference type="ARBA" id="ARBA00022603"/>
    </source>
</evidence>
<dbReference type="InterPro" id="IPR023165">
    <property type="entry name" value="rRNA_Ade_diMease-like_C"/>
</dbReference>
<dbReference type="InterPro" id="IPR020598">
    <property type="entry name" value="rRNA_Ade_methylase_Trfase_N"/>
</dbReference>
<feature type="binding site" evidence="7">
    <location>
        <position position="27"/>
    </location>
    <ligand>
        <name>S-adenosyl-L-methionine</name>
        <dbReference type="ChEBI" id="CHEBI:59789"/>
    </ligand>
</feature>
<keyword evidence="3 7" id="KW-0489">Methyltransferase</keyword>
<dbReference type="InterPro" id="IPR029063">
    <property type="entry name" value="SAM-dependent_MTases_sf"/>
</dbReference>
<dbReference type="SUPFAM" id="SSF53335">
    <property type="entry name" value="S-adenosyl-L-methionine-dependent methyltransferases"/>
    <property type="match status" value="1"/>
</dbReference>
<dbReference type="SMART" id="SM00650">
    <property type="entry name" value="rADc"/>
    <property type="match status" value="1"/>
</dbReference>
<keyword evidence="1" id="KW-0963">Cytoplasm</keyword>
<comment type="caution">
    <text evidence="9">The sequence shown here is derived from an EMBL/GenBank/DDBJ whole genome shotgun (WGS) entry which is preliminary data.</text>
</comment>
<gene>
    <name evidence="9" type="ORF">A3H51_01000</name>
</gene>
<dbReference type="PROSITE" id="PS51689">
    <property type="entry name" value="SAM_RNA_A_N6_MT"/>
    <property type="match status" value="1"/>
</dbReference>
<evidence type="ECO:0000313" key="10">
    <source>
        <dbReference type="Proteomes" id="UP000178509"/>
    </source>
</evidence>
<evidence type="ECO:0000256" key="1">
    <source>
        <dbReference type="ARBA" id="ARBA00022490"/>
    </source>
</evidence>
<keyword evidence="6 7" id="KW-0694">RNA-binding</keyword>
<feature type="binding site" evidence="7">
    <location>
        <position position="25"/>
    </location>
    <ligand>
        <name>S-adenosyl-L-methionine</name>
        <dbReference type="ChEBI" id="CHEBI:59789"/>
    </ligand>
</feature>
<dbReference type="CDD" id="cd02440">
    <property type="entry name" value="AdoMet_MTases"/>
    <property type="match status" value="1"/>
</dbReference>
<evidence type="ECO:0000256" key="7">
    <source>
        <dbReference type="PROSITE-ProRule" id="PRU01026"/>
    </source>
</evidence>
<dbReference type="Pfam" id="PF00398">
    <property type="entry name" value="RrnaAD"/>
    <property type="match status" value="1"/>
</dbReference>
<feature type="binding site" evidence="7">
    <location>
        <position position="52"/>
    </location>
    <ligand>
        <name>S-adenosyl-L-methionine</name>
        <dbReference type="ChEBI" id="CHEBI:59789"/>
    </ligand>
</feature>
<dbReference type="Gene3D" id="1.10.8.100">
    <property type="entry name" value="Ribosomal RNA adenine dimethylase-like, domain 2"/>
    <property type="match status" value="1"/>
</dbReference>
<dbReference type="GO" id="GO:0005829">
    <property type="term" value="C:cytosol"/>
    <property type="evidence" value="ECO:0007669"/>
    <property type="project" value="TreeGrafter"/>
</dbReference>
<protein>
    <submittedName>
        <fullName evidence="9">Ribosomal RNA small subunit methyltransferase A</fullName>
    </submittedName>
</protein>
<evidence type="ECO:0000256" key="6">
    <source>
        <dbReference type="ARBA" id="ARBA00022884"/>
    </source>
</evidence>
<feature type="domain" description="Ribosomal RNA adenine methylase transferase N-terminal" evidence="8">
    <location>
        <begin position="32"/>
        <end position="219"/>
    </location>
</feature>
<keyword evidence="4 7" id="KW-0808">Transferase</keyword>
<dbReference type="STRING" id="1802164.A3H51_01000"/>
<proteinExistence type="inferred from homology"/>
<dbReference type="InterPro" id="IPR020596">
    <property type="entry name" value="rRNA_Ade_Mease_Trfase_CS"/>
</dbReference>
<dbReference type="GO" id="GO:0003723">
    <property type="term" value="F:RNA binding"/>
    <property type="evidence" value="ECO:0007669"/>
    <property type="project" value="UniProtKB-UniRule"/>
</dbReference>
<dbReference type="PROSITE" id="PS01131">
    <property type="entry name" value="RRNA_A_DIMETH"/>
    <property type="match status" value="1"/>
</dbReference>
<feature type="binding site" evidence="7">
    <location>
        <position position="98"/>
    </location>
    <ligand>
        <name>S-adenosyl-L-methionine</name>
        <dbReference type="ChEBI" id="CHEBI:59789"/>
    </ligand>
</feature>
<dbReference type="InterPro" id="IPR011530">
    <property type="entry name" value="rRNA_adenine_dimethylase"/>
</dbReference>